<evidence type="ECO:0000313" key="1">
    <source>
        <dbReference type="EMBL" id="AZN43298.1"/>
    </source>
</evidence>
<keyword evidence="2" id="KW-1185">Reference proteome</keyword>
<evidence type="ECO:0008006" key="3">
    <source>
        <dbReference type="Google" id="ProtNLM"/>
    </source>
</evidence>
<accession>A0A3S9AC57</accession>
<protein>
    <recommendedName>
        <fullName evidence="3">Polysaccharide deacetylase</fullName>
    </recommendedName>
</protein>
<sequence>MQLIKLLRTSAPFWEEIPIVKADLTKTILLTFDYEVFFNRPGTFERCILEPVDELIRLMEQHQMGATYFIDMLYYSRLLEQEETKLTALAMKRQLQRLVQAGHRIEPHLHPHWLDAEWEDGNWAFPHYKRYRLQSLSEDEILAILHEACRMLEEIAREVDPSYKVMAYRAGGWCIQPFDKLVKAFGASELLVDSSVAPGMRGDSEAHYFEFSHVKPVDYYRFECDPTLVSPQGSFVEIPISTYHRSAYNKLRNKVFNRFYRRRLRQFGDGRGIPLNTDFRKKWLATTEMVTLERMYPNKLMQIIKQSKQSVVNIISHPKGLSPISMECLLKLAESKHRCITIKKYYDEQIAGNKDQQAAQAYSISV</sequence>
<dbReference type="AlphaFoldDB" id="A0A3S9AC57"/>
<dbReference type="EMBL" id="CP034437">
    <property type="protein sequence ID" value="AZN43298.1"/>
    <property type="molecule type" value="Genomic_DNA"/>
</dbReference>
<proteinExistence type="predicted"/>
<dbReference type="Gene3D" id="3.20.20.370">
    <property type="entry name" value="Glycoside hydrolase/deacetylase"/>
    <property type="match status" value="1"/>
</dbReference>
<organism evidence="1 2">
    <name type="scientific">Paenibacillus albus</name>
    <dbReference type="NCBI Taxonomy" id="2495582"/>
    <lineage>
        <taxon>Bacteria</taxon>
        <taxon>Bacillati</taxon>
        <taxon>Bacillota</taxon>
        <taxon>Bacilli</taxon>
        <taxon>Bacillales</taxon>
        <taxon>Paenibacillaceae</taxon>
        <taxon>Paenibacillus</taxon>
    </lineage>
</organism>
<name>A0A3S9AC57_9BACL</name>
<dbReference type="RefSeq" id="WP_126019709.1">
    <property type="nucleotide sequence ID" value="NZ_CP034437.1"/>
</dbReference>
<dbReference type="KEGG" id="palb:EJC50_29125"/>
<dbReference type="OrthoDB" id="9806342at2"/>
<dbReference type="SUPFAM" id="SSF88713">
    <property type="entry name" value="Glycoside hydrolase/deacetylase"/>
    <property type="match status" value="1"/>
</dbReference>
<gene>
    <name evidence="1" type="ORF">EJC50_29125</name>
</gene>
<dbReference type="Proteomes" id="UP000272528">
    <property type="component" value="Chromosome"/>
</dbReference>
<dbReference type="InterPro" id="IPR011330">
    <property type="entry name" value="Glyco_hydro/deAcase_b/a-brl"/>
</dbReference>
<dbReference type="GO" id="GO:0005975">
    <property type="term" value="P:carbohydrate metabolic process"/>
    <property type="evidence" value="ECO:0007669"/>
    <property type="project" value="InterPro"/>
</dbReference>
<evidence type="ECO:0000313" key="2">
    <source>
        <dbReference type="Proteomes" id="UP000272528"/>
    </source>
</evidence>
<reference evidence="2" key="1">
    <citation type="submission" date="2018-12" db="EMBL/GenBank/DDBJ databases">
        <title>Genome sequence of Peanibacillus sp.</title>
        <authorList>
            <person name="Subramani G."/>
            <person name="Srinivasan S."/>
            <person name="Kim M.K."/>
        </authorList>
    </citation>
    <scope>NUCLEOTIDE SEQUENCE [LARGE SCALE GENOMIC DNA]</scope>
    <source>
        <strain evidence="2">18JY67-1</strain>
    </source>
</reference>